<comment type="catalytic activity">
    <reaction evidence="1 10">
        <text>UDP-alpha-D-glucose = UDP-alpha-D-galactose</text>
        <dbReference type="Rhea" id="RHEA:22168"/>
        <dbReference type="ChEBI" id="CHEBI:58885"/>
        <dbReference type="ChEBI" id="CHEBI:66914"/>
        <dbReference type="EC" id="5.1.3.2"/>
    </reaction>
</comment>
<evidence type="ECO:0000256" key="3">
    <source>
        <dbReference type="ARBA" id="ARBA00004947"/>
    </source>
</evidence>
<evidence type="ECO:0000256" key="6">
    <source>
        <dbReference type="ARBA" id="ARBA00018569"/>
    </source>
</evidence>
<dbReference type="GO" id="GO:0033499">
    <property type="term" value="P:galactose catabolic process via UDP-galactose, Leloir pathway"/>
    <property type="evidence" value="ECO:0007669"/>
    <property type="project" value="TreeGrafter"/>
</dbReference>
<dbReference type="EMBL" id="SACL01000005">
    <property type="protein sequence ID" value="RVT95500.1"/>
    <property type="molecule type" value="Genomic_DNA"/>
</dbReference>
<dbReference type="Proteomes" id="UP000282957">
    <property type="component" value="Unassembled WGS sequence"/>
</dbReference>
<dbReference type="InterPro" id="IPR001509">
    <property type="entry name" value="Epimerase_deHydtase"/>
</dbReference>
<dbReference type="PANTHER" id="PTHR43725:SF53">
    <property type="entry name" value="UDP-ARABINOSE 4-EPIMERASE 1"/>
    <property type="match status" value="1"/>
</dbReference>
<dbReference type="PANTHER" id="PTHR43725">
    <property type="entry name" value="UDP-GLUCOSE 4-EPIMERASE"/>
    <property type="match status" value="1"/>
</dbReference>
<dbReference type="SUPFAM" id="SSF51735">
    <property type="entry name" value="NAD(P)-binding Rossmann-fold domains"/>
    <property type="match status" value="1"/>
</dbReference>
<dbReference type="GO" id="GO:0003978">
    <property type="term" value="F:UDP-glucose 4-epimerase activity"/>
    <property type="evidence" value="ECO:0007669"/>
    <property type="project" value="UniProtKB-UniRule"/>
</dbReference>
<dbReference type="UniPathway" id="UPA00214"/>
<comment type="similarity">
    <text evidence="4 10">Belongs to the NAD(P)-dependent epimerase/dehydratase family.</text>
</comment>
<dbReference type="Gene3D" id="3.90.25.10">
    <property type="entry name" value="UDP-galactose 4-epimerase, domain 1"/>
    <property type="match status" value="1"/>
</dbReference>
<sequence length="334" mass="35796">MARYLVSGGAGYVGSHVVLALLDRGDEVVVLDNLSTGHRAAVPAQVTLCEVDLANPRAVDEVLAGWKFDAVFHMAALSLVGESMKEPLRYIRTNVGNSINLAEAAIKANVKRFVFSSTAAIFGVPRSTPIPENAAAEPVNPYGESKLMVEQALAWAESAHGLRSACLRYFNAAGADPKGRAGEDHTPETHLIPRAILATLGRETPVTVFGTDYDTPDGTAVRDYVHVTDLAAAHLAVLPRLEEGSVAYNIGNGRGYSVKEVIASLERVSGRHVPHTLGERREGDPPALVAGSERLRGETGWVPRLDALDDIVKTAWAWHLANPDGYATRQRQAA</sequence>
<dbReference type="Gene3D" id="3.40.50.720">
    <property type="entry name" value="NAD(P)-binding Rossmann-like Domain"/>
    <property type="match status" value="1"/>
</dbReference>
<accession>A0A437MCY1</accession>
<reference evidence="12 13" key="1">
    <citation type="submission" date="2019-01" db="EMBL/GenBank/DDBJ databases">
        <authorList>
            <person name="Chen W.-M."/>
        </authorList>
    </citation>
    <scope>NUCLEOTIDE SEQUENCE [LARGE SCALE GENOMIC DNA]</scope>
    <source>
        <strain evidence="12 13">CCP-6</strain>
    </source>
</reference>
<comment type="subunit">
    <text evidence="10">Homodimer.</text>
</comment>
<evidence type="ECO:0000256" key="10">
    <source>
        <dbReference type="RuleBase" id="RU366046"/>
    </source>
</evidence>
<gene>
    <name evidence="12" type="primary">galE</name>
    <name evidence="12" type="ORF">EOD42_14910</name>
</gene>
<keyword evidence="9 10" id="KW-0119">Carbohydrate metabolism</keyword>
<organism evidence="12 13">
    <name type="scientific">Rhodovarius crocodyli</name>
    <dbReference type="NCBI Taxonomy" id="1979269"/>
    <lineage>
        <taxon>Bacteria</taxon>
        <taxon>Pseudomonadati</taxon>
        <taxon>Pseudomonadota</taxon>
        <taxon>Alphaproteobacteria</taxon>
        <taxon>Acetobacterales</taxon>
        <taxon>Roseomonadaceae</taxon>
        <taxon>Rhodovarius</taxon>
    </lineage>
</organism>
<dbReference type="InterPro" id="IPR036291">
    <property type="entry name" value="NAD(P)-bd_dom_sf"/>
</dbReference>
<proteinExistence type="inferred from homology"/>
<dbReference type="AlphaFoldDB" id="A0A437MCY1"/>
<name>A0A437MCY1_9PROT</name>
<keyword evidence="7 10" id="KW-0520">NAD</keyword>
<evidence type="ECO:0000256" key="4">
    <source>
        <dbReference type="ARBA" id="ARBA00007637"/>
    </source>
</evidence>
<feature type="domain" description="NAD-dependent epimerase/dehydratase" evidence="11">
    <location>
        <begin position="5"/>
        <end position="251"/>
    </location>
</feature>
<protein>
    <recommendedName>
        <fullName evidence="6 10">UDP-glucose 4-epimerase</fullName>
        <ecNumber evidence="5 10">5.1.3.2</ecNumber>
    </recommendedName>
</protein>
<comment type="pathway">
    <text evidence="3 10">Carbohydrate metabolism; galactose metabolism.</text>
</comment>
<evidence type="ECO:0000256" key="8">
    <source>
        <dbReference type="ARBA" id="ARBA00023235"/>
    </source>
</evidence>
<evidence type="ECO:0000256" key="5">
    <source>
        <dbReference type="ARBA" id="ARBA00013189"/>
    </source>
</evidence>
<dbReference type="RefSeq" id="WP_127788359.1">
    <property type="nucleotide sequence ID" value="NZ_SACL01000005.1"/>
</dbReference>
<evidence type="ECO:0000256" key="1">
    <source>
        <dbReference type="ARBA" id="ARBA00000083"/>
    </source>
</evidence>
<comment type="caution">
    <text evidence="12">The sequence shown here is derived from an EMBL/GenBank/DDBJ whole genome shotgun (WGS) entry which is preliminary data.</text>
</comment>
<dbReference type="InterPro" id="IPR005886">
    <property type="entry name" value="UDP_G4E"/>
</dbReference>
<evidence type="ECO:0000256" key="9">
    <source>
        <dbReference type="ARBA" id="ARBA00023277"/>
    </source>
</evidence>
<evidence type="ECO:0000313" key="12">
    <source>
        <dbReference type="EMBL" id="RVT95500.1"/>
    </source>
</evidence>
<comment type="cofactor">
    <cofactor evidence="2 10">
        <name>NAD(+)</name>
        <dbReference type="ChEBI" id="CHEBI:57540"/>
    </cofactor>
</comment>
<dbReference type="CDD" id="cd05247">
    <property type="entry name" value="UDP_G4E_1_SDR_e"/>
    <property type="match status" value="1"/>
</dbReference>
<evidence type="ECO:0000259" key="11">
    <source>
        <dbReference type="Pfam" id="PF01370"/>
    </source>
</evidence>
<evidence type="ECO:0000256" key="2">
    <source>
        <dbReference type="ARBA" id="ARBA00001911"/>
    </source>
</evidence>
<evidence type="ECO:0000256" key="7">
    <source>
        <dbReference type="ARBA" id="ARBA00023027"/>
    </source>
</evidence>
<dbReference type="EC" id="5.1.3.2" evidence="5 10"/>
<evidence type="ECO:0000313" key="13">
    <source>
        <dbReference type="Proteomes" id="UP000282957"/>
    </source>
</evidence>
<dbReference type="OrthoDB" id="9801785at2"/>
<dbReference type="Pfam" id="PF01370">
    <property type="entry name" value="Epimerase"/>
    <property type="match status" value="1"/>
</dbReference>
<dbReference type="NCBIfam" id="TIGR01179">
    <property type="entry name" value="galE"/>
    <property type="match status" value="1"/>
</dbReference>
<keyword evidence="8 10" id="KW-0413">Isomerase</keyword>
<keyword evidence="13" id="KW-1185">Reference proteome</keyword>